<keyword evidence="4 7" id="KW-0735">Signal-anchor</keyword>
<dbReference type="PANTHER" id="PTHR10108:SF763">
    <property type="entry name" value="PECTIN METHYLTRANSFERASE QUA3-RELATED"/>
    <property type="match status" value="1"/>
</dbReference>
<keyword evidence="7" id="KW-0472">Membrane</keyword>
<dbReference type="SUPFAM" id="SSF53335">
    <property type="entry name" value="S-adenosyl-L-methionine-dependent methyltransferases"/>
    <property type="match status" value="2"/>
</dbReference>
<gene>
    <name evidence="8" type="ORF">CEPIT_LOCUS12466</name>
</gene>
<accession>A0AAV0D9W6</accession>
<keyword evidence="7" id="KW-0812">Transmembrane</keyword>
<evidence type="ECO:0000256" key="5">
    <source>
        <dbReference type="ARBA" id="ARBA00023180"/>
    </source>
</evidence>
<evidence type="ECO:0000256" key="1">
    <source>
        <dbReference type="ARBA" id="ARBA00004606"/>
    </source>
</evidence>
<evidence type="ECO:0000256" key="3">
    <source>
        <dbReference type="ARBA" id="ARBA00022603"/>
    </source>
</evidence>
<proteinExistence type="inferred from homology"/>
<comment type="subcellular location">
    <subcellularLocation>
        <location evidence="6">Endomembrane system</location>
        <topology evidence="6">Single-pass membrane protein</topology>
    </subcellularLocation>
    <subcellularLocation>
        <location evidence="1 7">Membrane</location>
        <topology evidence="1 7">Single-pass type II membrane protein</topology>
    </subcellularLocation>
</comment>
<sequence length="586" mass="65237">MGHLTIHSSKRKPHQRRGLLDLVSAALFAAVFVFFLLLLTPLGDSLAASGRQSLLEGSQQRRRLAALIEAGRKPSPIDACPAEFADYMPCEDPGAYRDKHCLLPEDTPLCLVPPPVGYRVPVRWPESLHKIWHDNMPFRKIANWKGHGRWMKEEGPYFTFPDAGHLFPDGALQYIDKLKQYIPIAGGLLRTALDIDSGVGSFGGLLLSEDMLTLSFAPKDSSKQKVQFALERGVPAISATLGTYRLPVSAFSFDLVHCSHCSIPFTAHNASYFIEVDRLLRPGGYLVISGPPVQWPKLDKEWADLQAVGRSLCFELIVVDGNTAIWKKTVGDSCLQTHSEFGLDLCGDSDEPSAAWYVKLKKCVSKTYSVEGNFAIGTIPEWPKRLMKASSRATALKYGLDVFEADNRRWARRVAYYKKTLNLKLGTPAIRNVMDMNAFLGGFAAALSADPVWVMNVVPARKTLTLEVIYDRGLIGVYHNWCEPFSTYPRSYDLIHVAAIQSLIKDPTSGKIRCNLVDLIVEMDRMLRPEGTVLIRDSPRVIGRIERIAQAVRWTTSSHEDEPGSHGSEKILVATKKLWTSDSLSN</sequence>
<protein>
    <recommendedName>
        <fullName evidence="7">Methyltransferase</fullName>
        <ecNumber evidence="7">2.1.1.-</ecNumber>
    </recommendedName>
</protein>
<evidence type="ECO:0000256" key="4">
    <source>
        <dbReference type="ARBA" id="ARBA00022968"/>
    </source>
</evidence>
<dbReference type="Gene3D" id="3.40.50.150">
    <property type="entry name" value="Vaccinia Virus protein VP39"/>
    <property type="match status" value="1"/>
</dbReference>
<dbReference type="InterPro" id="IPR004159">
    <property type="entry name" value="Put_SAM_MeTrfase"/>
</dbReference>
<dbReference type="PANTHER" id="PTHR10108">
    <property type="entry name" value="SAM-DEPENDENT METHYLTRANSFERASE"/>
    <property type="match status" value="1"/>
</dbReference>
<dbReference type="GO" id="GO:0016020">
    <property type="term" value="C:membrane"/>
    <property type="evidence" value="ECO:0007669"/>
    <property type="project" value="UniProtKB-SubCell"/>
</dbReference>
<evidence type="ECO:0000256" key="6">
    <source>
        <dbReference type="ARBA" id="ARBA00037847"/>
    </source>
</evidence>
<evidence type="ECO:0000313" key="9">
    <source>
        <dbReference type="Proteomes" id="UP001152523"/>
    </source>
</evidence>
<keyword evidence="7" id="KW-1133">Transmembrane helix</keyword>
<dbReference type="GO" id="GO:0005768">
    <property type="term" value="C:endosome"/>
    <property type="evidence" value="ECO:0007669"/>
    <property type="project" value="TreeGrafter"/>
</dbReference>
<name>A0AAV0D9W6_9ASTE</name>
<keyword evidence="3 7" id="KW-0489">Methyltransferase</keyword>
<reference evidence="8" key="1">
    <citation type="submission" date="2022-07" db="EMBL/GenBank/DDBJ databases">
        <authorList>
            <person name="Macas J."/>
            <person name="Novak P."/>
            <person name="Neumann P."/>
        </authorList>
    </citation>
    <scope>NUCLEOTIDE SEQUENCE</scope>
</reference>
<comment type="caution">
    <text evidence="8">The sequence shown here is derived from an EMBL/GenBank/DDBJ whole genome shotgun (WGS) entry which is preliminary data.</text>
</comment>
<comment type="similarity">
    <text evidence="2 7">Belongs to the methyltransferase superfamily.</text>
</comment>
<keyword evidence="7" id="KW-0808">Transferase</keyword>
<dbReference type="GO" id="GO:0005802">
    <property type="term" value="C:trans-Golgi network"/>
    <property type="evidence" value="ECO:0007669"/>
    <property type="project" value="TreeGrafter"/>
</dbReference>
<evidence type="ECO:0000313" key="8">
    <source>
        <dbReference type="EMBL" id="CAH9093360.1"/>
    </source>
</evidence>
<dbReference type="GO" id="GO:0008757">
    <property type="term" value="F:S-adenosylmethionine-dependent methyltransferase activity"/>
    <property type="evidence" value="ECO:0007669"/>
    <property type="project" value="TreeGrafter"/>
</dbReference>
<keyword evidence="5 7" id="KW-0325">Glycoprotein</keyword>
<dbReference type="EMBL" id="CAMAPF010000075">
    <property type="protein sequence ID" value="CAH9093360.1"/>
    <property type="molecule type" value="Genomic_DNA"/>
</dbReference>
<feature type="transmembrane region" description="Helical" evidence="7">
    <location>
        <begin position="20"/>
        <end position="39"/>
    </location>
</feature>
<evidence type="ECO:0000256" key="7">
    <source>
        <dbReference type="RuleBase" id="RU366043"/>
    </source>
</evidence>
<dbReference type="EC" id="2.1.1.-" evidence="7"/>
<dbReference type="Pfam" id="PF03141">
    <property type="entry name" value="Methyltransf_29"/>
    <property type="match status" value="1"/>
</dbReference>
<dbReference type="GO" id="GO:0032259">
    <property type="term" value="P:methylation"/>
    <property type="evidence" value="ECO:0007669"/>
    <property type="project" value="UniProtKB-KW"/>
</dbReference>
<dbReference type="Proteomes" id="UP001152523">
    <property type="component" value="Unassembled WGS sequence"/>
</dbReference>
<organism evidence="8 9">
    <name type="scientific">Cuscuta epithymum</name>
    <dbReference type="NCBI Taxonomy" id="186058"/>
    <lineage>
        <taxon>Eukaryota</taxon>
        <taxon>Viridiplantae</taxon>
        <taxon>Streptophyta</taxon>
        <taxon>Embryophyta</taxon>
        <taxon>Tracheophyta</taxon>
        <taxon>Spermatophyta</taxon>
        <taxon>Magnoliopsida</taxon>
        <taxon>eudicotyledons</taxon>
        <taxon>Gunneridae</taxon>
        <taxon>Pentapetalae</taxon>
        <taxon>asterids</taxon>
        <taxon>lamiids</taxon>
        <taxon>Solanales</taxon>
        <taxon>Convolvulaceae</taxon>
        <taxon>Cuscuteae</taxon>
        <taxon>Cuscuta</taxon>
        <taxon>Cuscuta subgen. Cuscuta</taxon>
    </lineage>
</organism>
<keyword evidence="9" id="KW-1185">Reference proteome</keyword>
<dbReference type="InterPro" id="IPR029063">
    <property type="entry name" value="SAM-dependent_MTases_sf"/>
</dbReference>
<evidence type="ECO:0000256" key="2">
    <source>
        <dbReference type="ARBA" id="ARBA00008361"/>
    </source>
</evidence>
<dbReference type="AlphaFoldDB" id="A0AAV0D9W6"/>